<dbReference type="EMBL" id="GG745578">
    <property type="protein sequence ID" value="EFD92543.1"/>
    <property type="molecule type" value="Genomic_DNA"/>
</dbReference>
<dbReference type="InterPro" id="IPR027417">
    <property type="entry name" value="P-loop_NTPase"/>
</dbReference>
<evidence type="ECO:0000313" key="2">
    <source>
        <dbReference type="Proteomes" id="UP000009376"/>
    </source>
</evidence>
<dbReference type="Pfam" id="PF13207">
    <property type="entry name" value="AAA_17"/>
    <property type="match status" value="1"/>
</dbReference>
<dbReference type="PANTHER" id="PTHR41930">
    <property type="entry name" value="UPF0200 PROTEIN MJ1399"/>
    <property type="match status" value="1"/>
</dbReference>
<reference evidence="1 2" key="1">
    <citation type="journal article" date="2010" name="Proc. Natl. Acad. Sci. U.S.A.">
        <title>Enigmatic, ultrasmall, uncultivated Archaea.</title>
        <authorList>
            <person name="Baker B.J."/>
            <person name="Comolli L.R."/>
            <person name="Dick G.J."/>
            <person name="Hauser L.J."/>
            <person name="Hyatt D."/>
            <person name="Dill B.D."/>
            <person name="Land M.L."/>
            <person name="Verberkmoes N.C."/>
            <person name="Hettich R.L."/>
            <person name="Banfield J.F."/>
        </authorList>
    </citation>
    <scope>NUCLEOTIDE SEQUENCE [LARGE SCALE GENOMIC DNA]</scope>
</reference>
<evidence type="ECO:0000313" key="1">
    <source>
        <dbReference type="EMBL" id="EFD92543.1"/>
    </source>
</evidence>
<dbReference type="Gene3D" id="3.40.50.300">
    <property type="entry name" value="P-loop containing nucleotide triphosphate hydrolases"/>
    <property type="match status" value="1"/>
</dbReference>
<dbReference type="PANTHER" id="PTHR41930:SF1">
    <property type="entry name" value="DEPHOSPHO-COA KINASE"/>
    <property type="match status" value="1"/>
</dbReference>
<protein>
    <recommendedName>
        <fullName evidence="3">Dephospho-CoA kinase</fullName>
    </recommendedName>
</protein>
<dbReference type="SUPFAM" id="SSF52540">
    <property type="entry name" value="P-loop containing nucleoside triphosphate hydrolases"/>
    <property type="match status" value="1"/>
</dbReference>
<organism evidence="1 2">
    <name type="scientific">Candidatus Parvarchaeum acidophilus ARMAN-5</name>
    <dbReference type="NCBI Taxonomy" id="662762"/>
    <lineage>
        <taxon>Archaea</taxon>
        <taxon>Candidatus Parvarchaeota</taxon>
        <taxon>Candidatus Parvarchaeum</taxon>
    </lineage>
</organism>
<evidence type="ECO:0008006" key="3">
    <source>
        <dbReference type="Google" id="ProtNLM"/>
    </source>
</evidence>
<accession>D6GW63</accession>
<name>D6GW63_PARA5</name>
<sequence>MKKIIVLTGMPGSGKSTAAVEFLKLGIPVIGMGDAVRKEMRRKGIEINNKSIRMFSKKMTSKHGKKYVINLVKNELLDIFKTHNIVVLDGARRMSEVEEVEKEGYKPIILGIITDKQLRFKRIVNRKNESDFSSYNEFKWREKLELSYGIADVIASADYYIDNSSSKSVFITSLKKFLSKVRSLK</sequence>
<gene>
    <name evidence="1" type="ORF">BJBARM5_0739</name>
</gene>
<dbReference type="AlphaFoldDB" id="D6GW63"/>
<proteinExistence type="predicted"/>
<dbReference type="Proteomes" id="UP000009376">
    <property type="component" value="Unassembled WGS sequence"/>
</dbReference>